<protein>
    <submittedName>
        <fullName evidence="3">CPBP family intramembrane metalloprotease</fullName>
    </submittedName>
</protein>
<gene>
    <name evidence="3" type="ORF">H4317_05120</name>
</gene>
<dbReference type="Proteomes" id="UP000515489">
    <property type="component" value="Chromosome"/>
</dbReference>
<evidence type="ECO:0000313" key="3">
    <source>
        <dbReference type="EMBL" id="QNH63192.1"/>
    </source>
</evidence>
<dbReference type="InterPro" id="IPR052710">
    <property type="entry name" value="CAAX_protease"/>
</dbReference>
<dbReference type="PANTHER" id="PTHR36435:SF1">
    <property type="entry name" value="CAAX AMINO TERMINAL PROTEASE FAMILY PROTEIN"/>
    <property type="match status" value="1"/>
</dbReference>
<dbReference type="RefSeq" id="WP_185889073.1">
    <property type="nucleotide sequence ID" value="NZ_CP060202.1"/>
</dbReference>
<dbReference type="Pfam" id="PF02517">
    <property type="entry name" value="Rce1-like"/>
    <property type="match status" value="1"/>
</dbReference>
<sequence>MKKPAVVAAVTLATFLLAVYGPRFINPLLGVVPGQLAPVAYSLYMALWWLGLPMLALAGLYGFRRVLPELGWKASVGTGLLMGLVCTLPMLLGYMALFPVTTLAGPVVAGNLVRGALWAGLGEETLFRGFLFGQLYRKVRFPWLLTILIESGIFATGHLYQSHDLASAAGVLAVTFSGGVWFGWLYKSWNNLWVPVFLHVFMNAWWMLFEVSDTALGNVWANVFRVLTIGLSVAFTLWYQRHRQPAPAALALA</sequence>
<dbReference type="GO" id="GO:0008237">
    <property type="term" value="F:metallopeptidase activity"/>
    <property type="evidence" value="ECO:0007669"/>
    <property type="project" value="UniProtKB-KW"/>
</dbReference>
<keyword evidence="3" id="KW-0645">Protease</keyword>
<feature type="domain" description="CAAX prenyl protease 2/Lysostaphin resistance protein A-like" evidence="2">
    <location>
        <begin position="111"/>
        <end position="204"/>
    </location>
</feature>
<dbReference type="GO" id="GO:0080120">
    <property type="term" value="P:CAAX-box protein maturation"/>
    <property type="evidence" value="ECO:0007669"/>
    <property type="project" value="UniProtKB-ARBA"/>
</dbReference>
<evidence type="ECO:0000259" key="2">
    <source>
        <dbReference type="Pfam" id="PF02517"/>
    </source>
</evidence>
<feature type="transmembrane region" description="Helical" evidence="1">
    <location>
        <begin position="42"/>
        <end position="63"/>
    </location>
</feature>
<dbReference type="InterPro" id="IPR003675">
    <property type="entry name" value="Rce1/LyrA-like_dom"/>
</dbReference>
<keyword evidence="3" id="KW-0482">Metalloprotease</keyword>
<keyword evidence="3" id="KW-0378">Hydrolase</keyword>
<keyword evidence="1" id="KW-1133">Transmembrane helix</keyword>
<dbReference type="GO" id="GO:0004175">
    <property type="term" value="F:endopeptidase activity"/>
    <property type="evidence" value="ECO:0007669"/>
    <property type="project" value="UniProtKB-ARBA"/>
</dbReference>
<feature type="transmembrane region" description="Helical" evidence="1">
    <location>
        <begin position="192"/>
        <end position="208"/>
    </location>
</feature>
<name>A0A7G7W9Z9_9BACT</name>
<reference evidence="3 4" key="1">
    <citation type="submission" date="2020-08" db="EMBL/GenBank/DDBJ databases">
        <title>Hymenobacter sp. S2-20-2 genome sequencing.</title>
        <authorList>
            <person name="Jin L."/>
        </authorList>
    </citation>
    <scope>NUCLEOTIDE SEQUENCE [LARGE SCALE GENOMIC DNA]</scope>
    <source>
        <strain evidence="3 4">S2-20-2</strain>
    </source>
</reference>
<dbReference type="PANTHER" id="PTHR36435">
    <property type="entry name" value="SLR1288 PROTEIN"/>
    <property type="match status" value="1"/>
</dbReference>
<feature type="transmembrane region" description="Helical" evidence="1">
    <location>
        <begin position="103"/>
        <end position="121"/>
    </location>
</feature>
<evidence type="ECO:0000313" key="4">
    <source>
        <dbReference type="Proteomes" id="UP000515489"/>
    </source>
</evidence>
<keyword evidence="1" id="KW-0812">Transmembrane</keyword>
<feature type="transmembrane region" description="Helical" evidence="1">
    <location>
        <begin position="220"/>
        <end position="239"/>
    </location>
</feature>
<evidence type="ECO:0000256" key="1">
    <source>
        <dbReference type="SAM" id="Phobius"/>
    </source>
</evidence>
<dbReference type="EMBL" id="CP060202">
    <property type="protein sequence ID" value="QNH63192.1"/>
    <property type="molecule type" value="Genomic_DNA"/>
</dbReference>
<feature type="transmembrane region" description="Helical" evidence="1">
    <location>
        <begin position="166"/>
        <end position="185"/>
    </location>
</feature>
<keyword evidence="4" id="KW-1185">Reference proteome</keyword>
<keyword evidence="1" id="KW-0472">Membrane</keyword>
<proteinExistence type="predicted"/>
<dbReference type="KEGG" id="hsk:H4317_05120"/>
<feature type="transmembrane region" description="Helical" evidence="1">
    <location>
        <begin position="141"/>
        <end position="160"/>
    </location>
</feature>
<dbReference type="GO" id="GO:0006508">
    <property type="term" value="P:proteolysis"/>
    <property type="evidence" value="ECO:0007669"/>
    <property type="project" value="UniProtKB-KW"/>
</dbReference>
<dbReference type="AlphaFoldDB" id="A0A7G7W9Z9"/>
<accession>A0A7G7W9Z9</accession>
<feature type="transmembrane region" description="Helical" evidence="1">
    <location>
        <begin position="75"/>
        <end position="97"/>
    </location>
</feature>
<organism evidence="3 4">
    <name type="scientific">Hymenobacter sediminicola</name>
    <dbReference type="NCBI Taxonomy" id="2761579"/>
    <lineage>
        <taxon>Bacteria</taxon>
        <taxon>Pseudomonadati</taxon>
        <taxon>Bacteroidota</taxon>
        <taxon>Cytophagia</taxon>
        <taxon>Cytophagales</taxon>
        <taxon>Hymenobacteraceae</taxon>
        <taxon>Hymenobacter</taxon>
    </lineage>
</organism>